<evidence type="ECO:0000259" key="9">
    <source>
        <dbReference type="Pfam" id="PF16916"/>
    </source>
</evidence>
<keyword evidence="3" id="KW-0813">Transport</keyword>
<comment type="similarity">
    <text evidence="2">Belongs to the cation diffusion facilitator (CDF) transporter (TC 2.A.4) family.</text>
</comment>
<dbReference type="InterPro" id="IPR002524">
    <property type="entry name" value="Cation_efflux"/>
</dbReference>
<evidence type="ECO:0000256" key="7">
    <source>
        <dbReference type="SAM" id="Phobius"/>
    </source>
</evidence>
<dbReference type="PANTHER" id="PTHR43840">
    <property type="entry name" value="MITOCHONDRIAL METAL TRANSPORTER 1-RELATED"/>
    <property type="match status" value="1"/>
</dbReference>
<proteinExistence type="inferred from homology"/>
<keyword evidence="6 7" id="KW-0472">Membrane</keyword>
<keyword evidence="5 7" id="KW-1133">Transmembrane helix</keyword>
<reference evidence="10" key="1">
    <citation type="submission" date="2019-08" db="EMBL/GenBank/DDBJ databases">
        <authorList>
            <person name="Kucharzyk K."/>
            <person name="Murdoch R.W."/>
            <person name="Higgins S."/>
            <person name="Loffler F."/>
        </authorList>
    </citation>
    <scope>NUCLEOTIDE SEQUENCE</scope>
</reference>
<evidence type="ECO:0000256" key="4">
    <source>
        <dbReference type="ARBA" id="ARBA00022692"/>
    </source>
</evidence>
<feature type="transmembrane region" description="Helical" evidence="7">
    <location>
        <begin position="82"/>
        <end position="103"/>
    </location>
</feature>
<comment type="caution">
    <text evidence="10">The sequence shown here is derived from an EMBL/GenBank/DDBJ whole genome shotgun (WGS) entry which is preliminary data.</text>
</comment>
<feature type="domain" description="Cation efflux protein transmembrane" evidence="8">
    <location>
        <begin position="18"/>
        <end position="207"/>
    </location>
</feature>
<dbReference type="InterPro" id="IPR027470">
    <property type="entry name" value="Cation_efflux_CTD"/>
</dbReference>
<dbReference type="InterPro" id="IPR050291">
    <property type="entry name" value="CDF_Transporter"/>
</dbReference>
<evidence type="ECO:0000256" key="5">
    <source>
        <dbReference type="ARBA" id="ARBA00022989"/>
    </source>
</evidence>
<dbReference type="FunFam" id="1.20.1510.10:FF:000006">
    <property type="entry name" value="Divalent cation efflux transporter"/>
    <property type="match status" value="1"/>
</dbReference>
<dbReference type="InterPro" id="IPR058533">
    <property type="entry name" value="Cation_efflux_TM"/>
</dbReference>
<comment type="subcellular location">
    <subcellularLocation>
        <location evidence="1">Membrane</location>
        <topology evidence="1">Multi-pass membrane protein</topology>
    </subcellularLocation>
</comment>
<dbReference type="EMBL" id="VSSQ01008620">
    <property type="protein sequence ID" value="MPM39383.1"/>
    <property type="molecule type" value="Genomic_DNA"/>
</dbReference>
<dbReference type="SUPFAM" id="SSF161111">
    <property type="entry name" value="Cation efflux protein transmembrane domain-like"/>
    <property type="match status" value="1"/>
</dbReference>
<dbReference type="AlphaFoldDB" id="A0A644ZL18"/>
<dbReference type="SUPFAM" id="SSF160240">
    <property type="entry name" value="Cation efflux protein cytoplasmic domain-like"/>
    <property type="match status" value="1"/>
</dbReference>
<gene>
    <name evidence="10" type="primary">fieF_23</name>
    <name evidence="10" type="ORF">SDC9_86016</name>
</gene>
<feature type="transmembrane region" description="Helical" evidence="7">
    <location>
        <begin position="12"/>
        <end position="34"/>
    </location>
</feature>
<evidence type="ECO:0000256" key="2">
    <source>
        <dbReference type="ARBA" id="ARBA00008114"/>
    </source>
</evidence>
<feature type="transmembrane region" description="Helical" evidence="7">
    <location>
        <begin position="40"/>
        <end position="61"/>
    </location>
</feature>
<protein>
    <submittedName>
        <fullName evidence="10">Ferrous-iron efflux pump FieF</fullName>
    </submittedName>
</protein>
<evidence type="ECO:0000256" key="3">
    <source>
        <dbReference type="ARBA" id="ARBA00022448"/>
    </source>
</evidence>
<dbReference type="Gene3D" id="1.20.1510.10">
    <property type="entry name" value="Cation efflux protein transmembrane domain"/>
    <property type="match status" value="1"/>
</dbReference>
<dbReference type="NCBIfam" id="TIGR01297">
    <property type="entry name" value="CDF"/>
    <property type="match status" value="1"/>
</dbReference>
<dbReference type="Pfam" id="PF01545">
    <property type="entry name" value="Cation_efflux"/>
    <property type="match status" value="1"/>
</dbReference>
<evidence type="ECO:0000313" key="10">
    <source>
        <dbReference type="EMBL" id="MPM39383.1"/>
    </source>
</evidence>
<evidence type="ECO:0000259" key="8">
    <source>
        <dbReference type="Pfam" id="PF01545"/>
    </source>
</evidence>
<evidence type="ECO:0000256" key="6">
    <source>
        <dbReference type="ARBA" id="ARBA00023136"/>
    </source>
</evidence>
<dbReference type="Pfam" id="PF16916">
    <property type="entry name" value="ZT_dimer"/>
    <property type="match status" value="1"/>
</dbReference>
<feature type="transmembrane region" description="Helical" evidence="7">
    <location>
        <begin position="115"/>
        <end position="139"/>
    </location>
</feature>
<dbReference type="InterPro" id="IPR036837">
    <property type="entry name" value="Cation_efflux_CTD_sf"/>
</dbReference>
<sequence length="293" mass="31377">MIDNTNERIALKVSWNTVLINVMLSVIKLAAGIFGKSSAMLSDAVHTLSDVLSTFIVMIGVKVSAKKADSKHPYGHERFECVAALILSVMLLATGLGIGYGGIRSVLAGKSEVLPVPGLLALVAAVVSIAVKEAMYWYTRAAAKKIDSGALMADAWHHRSDALSSVGSFVGILGARVGYPVMDAAASLVICLFILKASVDIFMDSINKMTDSACDEKVTQEITALVLAQDKVLGVDLLRTRLFGNRMYVDIEIRVNGKLLISEGHDVAQAVHDAIEGGFEKVKHCMVHVNPQL</sequence>
<keyword evidence="4 7" id="KW-0812">Transmembrane</keyword>
<feature type="domain" description="Cation efflux protein cytoplasmic" evidence="9">
    <location>
        <begin position="215"/>
        <end position="291"/>
    </location>
</feature>
<dbReference type="Gene3D" id="3.30.70.1350">
    <property type="entry name" value="Cation efflux protein, cytoplasmic domain"/>
    <property type="match status" value="1"/>
</dbReference>
<dbReference type="GO" id="GO:0016020">
    <property type="term" value="C:membrane"/>
    <property type="evidence" value="ECO:0007669"/>
    <property type="project" value="UniProtKB-SubCell"/>
</dbReference>
<dbReference type="PANTHER" id="PTHR43840:SF15">
    <property type="entry name" value="MITOCHONDRIAL METAL TRANSPORTER 1-RELATED"/>
    <property type="match status" value="1"/>
</dbReference>
<dbReference type="InterPro" id="IPR027469">
    <property type="entry name" value="Cation_efflux_TMD_sf"/>
</dbReference>
<accession>A0A644ZL18</accession>
<dbReference type="GO" id="GO:0008324">
    <property type="term" value="F:monoatomic cation transmembrane transporter activity"/>
    <property type="evidence" value="ECO:0007669"/>
    <property type="project" value="InterPro"/>
</dbReference>
<evidence type="ECO:0000256" key="1">
    <source>
        <dbReference type="ARBA" id="ARBA00004141"/>
    </source>
</evidence>
<name>A0A644ZL18_9ZZZZ</name>
<organism evidence="10">
    <name type="scientific">bioreactor metagenome</name>
    <dbReference type="NCBI Taxonomy" id="1076179"/>
    <lineage>
        <taxon>unclassified sequences</taxon>
        <taxon>metagenomes</taxon>
        <taxon>ecological metagenomes</taxon>
    </lineage>
</organism>